<evidence type="ECO:0000313" key="3">
    <source>
        <dbReference type="EMBL" id="KAK0397374.1"/>
    </source>
</evidence>
<gene>
    <name evidence="3" type="ORF">QR680_002104</name>
</gene>
<evidence type="ECO:0008006" key="5">
    <source>
        <dbReference type="Google" id="ProtNLM"/>
    </source>
</evidence>
<feature type="compositionally biased region" description="Basic and acidic residues" evidence="1">
    <location>
        <begin position="589"/>
        <end position="598"/>
    </location>
</feature>
<dbReference type="EMBL" id="JAUCMV010000005">
    <property type="protein sequence ID" value="KAK0397374.1"/>
    <property type="molecule type" value="Genomic_DNA"/>
</dbReference>
<keyword evidence="2" id="KW-0472">Membrane</keyword>
<sequence length="696" mass="75957">MDSNLVRILFFFYAFKEIRGQCPCAGLKVSLTDQLHCFEILDPKSSSWIDADKACAAKGGFMAHINSSDLYGKLSAFVKENYKKPIMTGATVGNPQLKLLALMCPKNSYYSMLEESTIDSLLTGTPDLTRRCVYFEGSDNKLAYDKCDKDSQVLCDFPLEKPNYCNSKMNCTSTTTTTTSTTSILISSTTTTTSATSTSATTSPDFKTTAPIVPPVVPHPNATTTVEGITTTTELPKTKTPSSTSTSTKTPTPTSTTLSTSVATTGKRVSTTTTNLMTTSSPSIDTSKKCGSGYTSFGGGWCVPWWVWLLLGLLLLLLLLCCLGWLLHLCCACCLGCLPSRVVHVDRERPYGIDKEMQTVSVQMQDSATDHIATPSKSIPPSPPTVPLTAPVAKPPVVYEIVEKNEIIFAPVPHASMNNPGMLIPPPGVDSDRISNHSMPLYVEPARERPMDSSHLKQPELAAMATMAAKRKANPKKESFQELPYSMPPNGKMKPELESRPSTRSSVLTISPERSPHEVPSTPVNDHSPPRPFALGPLPLSQNQNSPNNAKKSSRPEKGKNRPFPRPPPSKANNSPDGDRPTRKFPSKRPIESPELPKRKFPARSPYDERPEPPPSSLSSNSLFDQEPLRRDGMDRASRAMNRDKNLRAVDKERGFQKDERGLRGGVVGGKDAPTGWKPWSNTAGTFSKNPGFLDD</sequence>
<feature type="compositionally biased region" description="Low complexity" evidence="1">
    <location>
        <begin position="223"/>
        <end position="264"/>
    </location>
</feature>
<feature type="compositionally biased region" description="Low complexity" evidence="1">
    <location>
        <begin position="194"/>
        <end position="203"/>
    </location>
</feature>
<dbReference type="InterPro" id="IPR016186">
    <property type="entry name" value="C-type_lectin-like/link_sf"/>
</dbReference>
<dbReference type="AlphaFoldDB" id="A0AA39H3C4"/>
<evidence type="ECO:0000256" key="2">
    <source>
        <dbReference type="SAM" id="Phobius"/>
    </source>
</evidence>
<evidence type="ECO:0000313" key="4">
    <source>
        <dbReference type="Proteomes" id="UP001175271"/>
    </source>
</evidence>
<reference evidence="3" key="1">
    <citation type="submission" date="2023-06" db="EMBL/GenBank/DDBJ databases">
        <title>Genomic analysis of the entomopathogenic nematode Steinernema hermaphroditum.</title>
        <authorList>
            <person name="Schwarz E.M."/>
            <person name="Heppert J.K."/>
            <person name="Baniya A."/>
            <person name="Schwartz H.T."/>
            <person name="Tan C.-H."/>
            <person name="Antoshechkin I."/>
            <person name="Sternberg P.W."/>
            <person name="Goodrich-Blair H."/>
            <person name="Dillman A.R."/>
        </authorList>
    </citation>
    <scope>NUCLEOTIDE SEQUENCE</scope>
    <source>
        <strain evidence="3">PS9179</strain>
        <tissue evidence="3">Whole animal</tissue>
    </source>
</reference>
<dbReference type="Proteomes" id="UP001175271">
    <property type="component" value="Unassembled WGS sequence"/>
</dbReference>
<feature type="region of interest" description="Disordered" evidence="1">
    <location>
        <begin position="467"/>
        <end position="696"/>
    </location>
</feature>
<feature type="transmembrane region" description="Helical" evidence="2">
    <location>
        <begin position="305"/>
        <end position="327"/>
    </location>
</feature>
<dbReference type="Gene3D" id="3.10.100.10">
    <property type="entry name" value="Mannose-Binding Protein A, subunit A"/>
    <property type="match status" value="1"/>
</dbReference>
<feature type="region of interest" description="Disordered" evidence="1">
    <location>
        <begin position="194"/>
        <end position="264"/>
    </location>
</feature>
<keyword evidence="4" id="KW-1185">Reference proteome</keyword>
<organism evidence="3 4">
    <name type="scientific">Steinernema hermaphroditum</name>
    <dbReference type="NCBI Taxonomy" id="289476"/>
    <lineage>
        <taxon>Eukaryota</taxon>
        <taxon>Metazoa</taxon>
        <taxon>Ecdysozoa</taxon>
        <taxon>Nematoda</taxon>
        <taxon>Chromadorea</taxon>
        <taxon>Rhabditida</taxon>
        <taxon>Tylenchina</taxon>
        <taxon>Panagrolaimomorpha</taxon>
        <taxon>Strongyloidoidea</taxon>
        <taxon>Steinernematidae</taxon>
        <taxon>Steinernema</taxon>
    </lineage>
</organism>
<dbReference type="CDD" id="cd00037">
    <property type="entry name" value="CLECT"/>
    <property type="match status" value="1"/>
</dbReference>
<dbReference type="InterPro" id="IPR016187">
    <property type="entry name" value="CTDL_fold"/>
</dbReference>
<keyword evidence="2" id="KW-0812">Transmembrane</keyword>
<dbReference type="SUPFAM" id="SSF56436">
    <property type="entry name" value="C-type lectin-like"/>
    <property type="match status" value="1"/>
</dbReference>
<comment type="caution">
    <text evidence="3">The sequence shown here is derived from an EMBL/GenBank/DDBJ whole genome shotgun (WGS) entry which is preliminary data.</text>
</comment>
<feature type="compositionally biased region" description="Polar residues" evidence="1">
    <location>
        <begin position="680"/>
        <end position="689"/>
    </location>
</feature>
<evidence type="ECO:0000256" key="1">
    <source>
        <dbReference type="SAM" id="MobiDB-lite"/>
    </source>
</evidence>
<keyword evidence="2" id="KW-1133">Transmembrane helix</keyword>
<feature type="compositionally biased region" description="Basic and acidic residues" evidence="1">
    <location>
        <begin position="627"/>
        <end position="663"/>
    </location>
</feature>
<accession>A0AA39H3C4</accession>
<name>A0AA39H3C4_9BILA</name>
<proteinExistence type="predicted"/>
<feature type="compositionally biased region" description="Polar residues" evidence="1">
    <location>
        <begin position="540"/>
        <end position="551"/>
    </location>
</feature>
<protein>
    <recommendedName>
        <fullName evidence="5">C-type lectin domain-containing protein</fullName>
    </recommendedName>
</protein>